<proteinExistence type="inferred from homology"/>
<name>A0A979GTC5_CHIPD</name>
<dbReference type="AlphaFoldDB" id="A0A979GTC5"/>
<keyword evidence="2" id="KW-0805">Transcription regulation</keyword>
<evidence type="ECO:0000256" key="3">
    <source>
        <dbReference type="ARBA" id="ARBA00023082"/>
    </source>
</evidence>
<evidence type="ECO:0000256" key="2">
    <source>
        <dbReference type="ARBA" id="ARBA00023015"/>
    </source>
</evidence>
<sequence>MGVLQLEDIKELITLCAANDRLGQEKLYRKFYPALFLLCRKFFPVQEDALEALNDGMLKVFKNIGRYNDDKGEFFNWVYTIVRNTALDKLKVNGWPRHVEVDEIIIPDNDNPLTALESSDIYKLLDVLPPATRAICILFYLEGCQIPEIAAQLELSAGTVKWHLSEVRKRLKPVLLQYYKK</sequence>
<dbReference type="EMBL" id="CP001699">
    <property type="protein sequence ID" value="ACU61983.1"/>
    <property type="molecule type" value="Genomic_DNA"/>
</dbReference>
<accession>A0A979GTC5</accession>
<dbReference type="Pfam" id="PF08281">
    <property type="entry name" value="Sigma70_r4_2"/>
    <property type="match status" value="1"/>
</dbReference>
<dbReference type="InterPro" id="IPR039425">
    <property type="entry name" value="RNA_pol_sigma-70-like"/>
</dbReference>
<reference evidence="8 9" key="2">
    <citation type="journal article" date="2010" name="Stand. Genomic Sci.">
        <title>Complete genome sequence of Chitinophaga pinensis type strain (UQM 2034).</title>
        <authorList>
            <person name="Glavina Del Rio T."/>
            <person name="Abt B."/>
            <person name="Spring S."/>
            <person name="Lapidus A."/>
            <person name="Nolan M."/>
            <person name="Tice H."/>
            <person name="Copeland A."/>
            <person name="Cheng J.F."/>
            <person name="Chen F."/>
            <person name="Bruce D."/>
            <person name="Goodwin L."/>
            <person name="Pitluck S."/>
            <person name="Ivanova N."/>
            <person name="Mavromatis K."/>
            <person name="Mikhailova N."/>
            <person name="Pati A."/>
            <person name="Chen A."/>
            <person name="Palaniappan K."/>
            <person name="Land M."/>
            <person name="Hauser L."/>
            <person name="Chang Y.J."/>
            <person name="Jeffries C.D."/>
            <person name="Chain P."/>
            <person name="Saunders E."/>
            <person name="Detter J.C."/>
            <person name="Brettin T."/>
            <person name="Rohde M."/>
            <person name="Goker M."/>
            <person name="Bristow J."/>
            <person name="Eisen J.A."/>
            <person name="Markowitz V."/>
            <person name="Hugenholtz P."/>
            <person name="Kyrpides N.C."/>
            <person name="Klenk H.P."/>
            <person name="Lucas S."/>
        </authorList>
    </citation>
    <scope>NUCLEOTIDE SEQUENCE [LARGE SCALE GENOMIC DNA]</scope>
    <source>
        <strain evidence="9">ATCC 43595 / DSM 2588 / LMG 13176 / NBRC 15968 / NCIMB 11800 / UQM 2034</strain>
    </source>
</reference>
<dbReference type="PANTHER" id="PTHR43133">
    <property type="entry name" value="RNA POLYMERASE ECF-TYPE SIGMA FACTO"/>
    <property type="match status" value="1"/>
</dbReference>
<dbReference type="InterPro" id="IPR013249">
    <property type="entry name" value="RNA_pol_sigma70_r4_t2"/>
</dbReference>
<keyword evidence="3" id="KW-0731">Sigma factor</keyword>
<dbReference type="InterPro" id="IPR036388">
    <property type="entry name" value="WH-like_DNA-bd_sf"/>
</dbReference>
<dbReference type="Gene3D" id="1.10.10.10">
    <property type="entry name" value="Winged helix-like DNA-binding domain superfamily/Winged helix DNA-binding domain"/>
    <property type="match status" value="1"/>
</dbReference>
<dbReference type="GO" id="GO:0016987">
    <property type="term" value="F:sigma factor activity"/>
    <property type="evidence" value="ECO:0007669"/>
    <property type="project" value="UniProtKB-KW"/>
</dbReference>
<feature type="domain" description="RNA polymerase sigma factor 70 region 4 type 2" evidence="7">
    <location>
        <begin position="120"/>
        <end position="171"/>
    </location>
</feature>
<protein>
    <submittedName>
        <fullName evidence="8">RNA polymerase, sigma-24 subunit, ECF subfamily</fullName>
    </submittedName>
</protein>
<dbReference type="PANTHER" id="PTHR43133:SF8">
    <property type="entry name" value="RNA POLYMERASE SIGMA FACTOR HI_1459-RELATED"/>
    <property type="match status" value="1"/>
</dbReference>
<evidence type="ECO:0000256" key="5">
    <source>
        <dbReference type="ARBA" id="ARBA00023163"/>
    </source>
</evidence>
<dbReference type="InterPro" id="IPR014284">
    <property type="entry name" value="RNA_pol_sigma-70_dom"/>
</dbReference>
<dbReference type="GO" id="GO:0006352">
    <property type="term" value="P:DNA-templated transcription initiation"/>
    <property type="evidence" value="ECO:0007669"/>
    <property type="project" value="InterPro"/>
</dbReference>
<dbReference type="OrthoDB" id="1491902at2"/>
<dbReference type="KEGG" id="cpi:Cpin_4541"/>
<dbReference type="InterPro" id="IPR013325">
    <property type="entry name" value="RNA_pol_sigma_r2"/>
</dbReference>
<keyword evidence="5" id="KW-0804">Transcription</keyword>
<dbReference type="NCBIfam" id="TIGR02937">
    <property type="entry name" value="sigma70-ECF"/>
    <property type="match status" value="1"/>
</dbReference>
<dbReference type="SUPFAM" id="SSF88946">
    <property type="entry name" value="Sigma2 domain of RNA polymerase sigma factors"/>
    <property type="match status" value="1"/>
</dbReference>
<dbReference type="SUPFAM" id="SSF88659">
    <property type="entry name" value="Sigma3 and sigma4 domains of RNA polymerase sigma factors"/>
    <property type="match status" value="1"/>
</dbReference>
<dbReference type="Gene3D" id="1.10.1740.10">
    <property type="match status" value="1"/>
</dbReference>
<comment type="similarity">
    <text evidence="1">Belongs to the sigma-70 factor family. ECF subfamily.</text>
</comment>
<evidence type="ECO:0000259" key="7">
    <source>
        <dbReference type="Pfam" id="PF08281"/>
    </source>
</evidence>
<dbReference type="InterPro" id="IPR013324">
    <property type="entry name" value="RNA_pol_sigma_r3/r4-like"/>
</dbReference>
<evidence type="ECO:0000259" key="6">
    <source>
        <dbReference type="Pfam" id="PF04542"/>
    </source>
</evidence>
<evidence type="ECO:0000313" key="9">
    <source>
        <dbReference type="Proteomes" id="UP000002215"/>
    </source>
</evidence>
<gene>
    <name evidence="8" type="ordered locus">Cpin_4541</name>
</gene>
<dbReference type="InterPro" id="IPR007627">
    <property type="entry name" value="RNA_pol_sigma70_r2"/>
</dbReference>
<dbReference type="Pfam" id="PF04542">
    <property type="entry name" value="Sigma70_r2"/>
    <property type="match status" value="1"/>
</dbReference>
<organism evidence="8 9">
    <name type="scientific">Chitinophaga pinensis (strain ATCC 43595 / DSM 2588 / LMG 13176 / NBRC 15968 / NCIMB 11800 / UQM 2034)</name>
    <dbReference type="NCBI Taxonomy" id="485918"/>
    <lineage>
        <taxon>Bacteria</taxon>
        <taxon>Pseudomonadati</taxon>
        <taxon>Bacteroidota</taxon>
        <taxon>Chitinophagia</taxon>
        <taxon>Chitinophagales</taxon>
        <taxon>Chitinophagaceae</taxon>
        <taxon>Chitinophaga</taxon>
    </lineage>
</organism>
<feature type="domain" description="RNA polymerase sigma-70 region 2" evidence="6">
    <location>
        <begin position="27"/>
        <end position="95"/>
    </location>
</feature>
<dbReference type="Proteomes" id="UP000002215">
    <property type="component" value="Chromosome"/>
</dbReference>
<reference evidence="9" key="1">
    <citation type="submission" date="2009-08" db="EMBL/GenBank/DDBJ databases">
        <title>The complete genome of Chitinophaga pinensis DSM 2588.</title>
        <authorList>
            <consortium name="US DOE Joint Genome Institute (JGI-PGF)"/>
            <person name="Lucas S."/>
            <person name="Copeland A."/>
            <person name="Lapidus A."/>
            <person name="Glavina del Rio T."/>
            <person name="Dalin E."/>
            <person name="Tice H."/>
            <person name="Bruce D."/>
            <person name="Goodwin L."/>
            <person name="Pitluck S."/>
            <person name="Kyrpides N."/>
            <person name="Mavromatis K."/>
            <person name="Ivanova N."/>
            <person name="Mikhailova N."/>
            <person name="Sims D."/>
            <person name="Meinche L."/>
            <person name="Brettin T."/>
            <person name="Detter J.C."/>
            <person name="Han C."/>
            <person name="Larimer F."/>
            <person name="Land M."/>
            <person name="Hauser L."/>
            <person name="Markowitz V."/>
            <person name="Cheng J.-F."/>
            <person name="Hugenholtz P."/>
            <person name="Woyke T."/>
            <person name="Wu D."/>
            <person name="Spring S."/>
            <person name="Klenk H.-P."/>
            <person name="Eisen J.A."/>
        </authorList>
    </citation>
    <scope>NUCLEOTIDE SEQUENCE [LARGE SCALE GENOMIC DNA]</scope>
    <source>
        <strain evidence="9">ATCC 43595 / DSM 2588 / LMG 13176 / NBRC 15968 / NCIMB 11800 / UQM 2034</strain>
    </source>
</reference>
<evidence type="ECO:0000256" key="4">
    <source>
        <dbReference type="ARBA" id="ARBA00023125"/>
    </source>
</evidence>
<keyword evidence="4" id="KW-0238">DNA-binding</keyword>
<evidence type="ECO:0000313" key="8">
    <source>
        <dbReference type="EMBL" id="ACU61983.1"/>
    </source>
</evidence>
<dbReference type="GO" id="GO:0003677">
    <property type="term" value="F:DNA binding"/>
    <property type="evidence" value="ECO:0007669"/>
    <property type="project" value="UniProtKB-KW"/>
</dbReference>
<evidence type="ECO:0000256" key="1">
    <source>
        <dbReference type="ARBA" id="ARBA00010641"/>
    </source>
</evidence>